<keyword evidence="15" id="KW-0675">Receptor</keyword>
<evidence type="ECO:0000313" key="22">
    <source>
        <dbReference type="EMBL" id="KAL3498207.1"/>
    </source>
</evidence>
<dbReference type="InterPro" id="IPR011009">
    <property type="entry name" value="Kinase-like_dom_sf"/>
</dbReference>
<evidence type="ECO:0000256" key="18">
    <source>
        <dbReference type="SAM" id="MobiDB-lite"/>
    </source>
</evidence>
<evidence type="ECO:0000256" key="2">
    <source>
        <dbReference type="ARBA" id="ARBA00008684"/>
    </source>
</evidence>
<dbReference type="Proteomes" id="UP001630127">
    <property type="component" value="Unassembled WGS sequence"/>
</dbReference>
<dbReference type="EMBL" id="JBJUIK010000017">
    <property type="protein sequence ID" value="KAL3498207.1"/>
    <property type="molecule type" value="Genomic_DNA"/>
</dbReference>
<dbReference type="InterPro" id="IPR013210">
    <property type="entry name" value="LRR_N_plant-typ"/>
</dbReference>
<dbReference type="GO" id="GO:0004674">
    <property type="term" value="F:protein serine/threonine kinase activity"/>
    <property type="evidence" value="ECO:0007669"/>
    <property type="project" value="UniProtKB-EC"/>
</dbReference>
<evidence type="ECO:0000313" key="23">
    <source>
        <dbReference type="Proteomes" id="UP001630127"/>
    </source>
</evidence>
<gene>
    <name evidence="22" type="ORF">ACH5RR_040939</name>
</gene>
<comment type="catalytic activity">
    <reaction evidence="16">
        <text>L-threonyl-[protein] + ATP = O-phospho-L-threonyl-[protein] + ADP + H(+)</text>
        <dbReference type="Rhea" id="RHEA:46608"/>
        <dbReference type="Rhea" id="RHEA-COMP:11060"/>
        <dbReference type="Rhea" id="RHEA-COMP:11605"/>
        <dbReference type="ChEBI" id="CHEBI:15378"/>
        <dbReference type="ChEBI" id="CHEBI:30013"/>
        <dbReference type="ChEBI" id="CHEBI:30616"/>
        <dbReference type="ChEBI" id="CHEBI:61977"/>
        <dbReference type="ChEBI" id="CHEBI:456216"/>
        <dbReference type="EC" id="2.7.11.1"/>
    </reaction>
</comment>
<dbReference type="Gene3D" id="3.80.10.10">
    <property type="entry name" value="Ribonuclease Inhibitor"/>
    <property type="match status" value="1"/>
</dbReference>
<dbReference type="AlphaFoldDB" id="A0ABD2XSM7"/>
<dbReference type="PANTHER" id="PTHR48007:SF67">
    <property type="entry name" value="POLLEN RECEPTOR-LIKE KINASE 1"/>
    <property type="match status" value="1"/>
</dbReference>
<name>A0ABD2XSM7_9GENT</name>
<dbReference type="InterPro" id="IPR046959">
    <property type="entry name" value="PRK1-6/SRF4-like"/>
</dbReference>
<evidence type="ECO:0000256" key="13">
    <source>
        <dbReference type="ARBA" id="ARBA00022989"/>
    </source>
</evidence>
<reference evidence="22 23" key="1">
    <citation type="submission" date="2024-11" db="EMBL/GenBank/DDBJ databases">
        <title>A near-complete genome assembly of Cinchona calisaya.</title>
        <authorList>
            <person name="Lian D.C."/>
            <person name="Zhao X.W."/>
            <person name="Wei L."/>
        </authorList>
    </citation>
    <scope>NUCLEOTIDE SEQUENCE [LARGE SCALE GENOMIC DNA]</scope>
    <source>
        <tissue evidence="22">Nenye</tissue>
    </source>
</reference>
<keyword evidence="5" id="KW-0433">Leucine-rich repeat</keyword>
<keyword evidence="6" id="KW-0808">Transferase</keyword>
<evidence type="ECO:0000256" key="12">
    <source>
        <dbReference type="ARBA" id="ARBA00022840"/>
    </source>
</evidence>
<dbReference type="InterPro" id="IPR001245">
    <property type="entry name" value="Ser-Thr/Tyr_kinase_cat_dom"/>
</dbReference>
<accession>A0ABD2XSM7</accession>
<keyword evidence="9" id="KW-0677">Repeat</keyword>
<dbReference type="PROSITE" id="PS50011">
    <property type="entry name" value="PROTEIN_KINASE_DOM"/>
    <property type="match status" value="1"/>
</dbReference>
<sequence length="652" mass="73346">MEAVAITIRTRTRTRFRLILLLLLCTLVFSQEDDPQATILLKFKESLNNATELDAWGKSENVCNGNTSNWKGLVCHNGEVTMLKLEGMGLHGSIDVDTLSQLHNLRSLSVMNNSFGGAFPDVKKLGGTLRALYLSFNSFSGEVPDDAFAGMNSIRRVVMRNNEFVGKIPTSLTELPRLVDLQLQNNQFNGEIPDFPQNGLKVNIANNKLEGPIPPHLQSQNPTSLEGNNLCGRPLDIPCPKKKSTLKTVIIIVIVIGVTLISILISILFFRQSQRKSSAYKKSAVQNLENRKPAHEANTKKVWVTDQHSENNKKNEQGNLYFVRNDRQQFELEDLLRASAEVLGSGNFGSSYKADILNGPSVVVKRFRQMTNVGKEQFFEHMRRLGKLSHPNLLPLVAFYYTKEEKLLVTDFAELGSLASHLHGKRSPNHPGLDWPTRLNIIKGVAKGLDYLYKELPILTLPHGHLKSSNVLLDKKFGAILADYSLAPVINKEHAQQFMVAYKSPEFTQHDRVTKKTDVWGLGILILELLTGRFPANYLKIVKGANADLATWVNSVVREEWTGEVFDKEMSATRNGEGQMLKLLKIGLCCCEWNMERRWDLREAVEKIEELKERDSDDQDYSSYGSEGDVYSSRGMTDDDFSFSMAEKSLNI</sequence>
<dbReference type="SUPFAM" id="SSF52058">
    <property type="entry name" value="L domain-like"/>
    <property type="match status" value="1"/>
</dbReference>
<dbReference type="Gene3D" id="1.10.510.10">
    <property type="entry name" value="Transferase(Phosphotransferase) domain 1"/>
    <property type="match status" value="1"/>
</dbReference>
<dbReference type="GO" id="GO:0005524">
    <property type="term" value="F:ATP binding"/>
    <property type="evidence" value="ECO:0007669"/>
    <property type="project" value="UniProtKB-KW"/>
</dbReference>
<keyword evidence="4" id="KW-0597">Phosphoprotein</keyword>
<evidence type="ECO:0000256" key="4">
    <source>
        <dbReference type="ARBA" id="ARBA00022553"/>
    </source>
</evidence>
<protein>
    <recommendedName>
        <fullName evidence="3">non-specific serine/threonine protein kinase</fullName>
        <ecNumber evidence="3">2.7.11.1</ecNumber>
    </recommendedName>
</protein>
<comment type="catalytic activity">
    <reaction evidence="17">
        <text>L-seryl-[protein] + ATP = O-phospho-L-seryl-[protein] + ADP + H(+)</text>
        <dbReference type="Rhea" id="RHEA:17989"/>
        <dbReference type="Rhea" id="RHEA-COMP:9863"/>
        <dbReference type="Rhea" id="RHEA-COMP:11604"/>
        <dbReference type="ChEBI" id="CHEBI:15378"/>
        <dbReference type="ChEBI" id="CHEBI:29999"/>
        <dbReference type="ChEBI" id="CHEBI:30616"/>
        <dbReference type="ChEBI" id="CHEBI:83421"/>
        <dbReference type="ChEBI" id="CHEBI:456216"/>
        <dbReference type="EC" id="2.7.11.1"/>
    </reaction>
</comment>
<dbReference type="InterPro" id="IPR032675">
    <property type="entry name" value="LRR_dom_sf"/>
</dbReference>
<dbReference type="PANTHER" id="PTHR48007">
    <property type="entry name" value="LEUCINE-RICH REPEAT RECEPTOR-LIKE PROTEIN KINASE PXC1"/>
    <property type="match status" value="1"/>
</dbReference>
<evidence type="ECO:0000256" key="8">
    <source>
        <dbReference type="ARBA" id="ARBA00022729"/>
    </source>
</evidence>
<evidence type="ECO:0000256" key="7">
    <source>
        <dbReference type="ARBA" id="ARBA00022692"/>
    </source>
</evidence>
<dbReference type="FunFam" id="3.30.200.20:FF:000307">
    <property type="entry name" value="pollen receptor-like kinase 1"/>
    <property type="match status" value="1"/>
</dbReference>
<evidence type="ECO:0000256" key="14">
    <source>
        <dbReference type="ARBA" id="ARBA00023136"/>
    </source>
</evidence>
<dbReference type="FunFam" id="1.10.510.10:FF:000480">
    <property type="entry name" value="Pollen receptor-like kinase 1"/>
    <property type="match status" value="1"/>
</dbReference>
<feature type="chain" id="PRO_5044787627" description="non-specific serine/threonine protein kinase" evidence="20">
    <location>
        <begin position="31"/>
        <end position="652"/>
    </location>
</feature>
<feature type="signal peptide" evidence="20">
    <location>
        <begin position="1"/>
        <end position="30"/>
    </location>
</feature>
<comment type="caution">
    <text evidence="22">The sequence shown here is derived from an EMBL/GenBank/DDBJ whole genome shotgun (WGS) entry which is preliminary data.</text>
</comment>
<keyword evidence="14 19" id="KW-0472">Membrane</keyword>
<dbReference type="InterPro" id="IPR001611">
    <property type="entry name" value="Leu-rich_rpt"/>
</dbReference>
<evidence type="ECO:0000256" key="19">
    <source>
        <dbReference type="SAM" id="Phobius"/>
    </source>
</evidence>
<feature type="transmembrane region" description="Helical" evidence="19">
    <location>
        <begin position="249"/>
        <end position="270"/>
    </location>
</feature>
<evidence type="ECO:0000256" key="16">
    <source>
        <dbReference type="ARBA" id="ARBA00047899"/>
    </source>
</evidence>
<comment type="subcellular location">
    <subcellularLocation>
        <location evidence="1">Membrane</location>
        <topology evidence="1">Single-pass membrane protein</topology>
    </subcellularLocation>
</comment>
<dbReference type="Pfam" id="PF07714">
    <property type="entry name" value="PK_Tyr_Ser-Thr"/>
    <property type="match status" value="1"/>
</dbReference>
<dbReference type="InterPro" id="IPR000719">
    <property type="entry name" value="Prot_kinase_dom"/>
</dbReference>
<dbReference type="SUPFAM" id="SSF56112">
    <property type="entry name" value="Protein kinase-like (PK-like)"/>
    <property type="match status" value="1"/>
</dbReference>
<dbReference type="GO" id="GO:0016020">
    <property type="term" value="C:membrane"/>
    <property type="evidence" value="ECO:0007669"/>
    <property type="project" value="UniProtKB-SubCell"/>
</dbReference>
<evidence type="ECO:0000256" key="9">
    <source>
        <dbReference type="ARBA" id="ARBA00022737"/>
    </source>
</evidence>
<dbReference type="Pfam" id="PF13855">
    <property type="entry name" value="LRR_8"/>
    <property type="match status" value="1"/>
</dbReference>
<keyword evidence="11" id="KW-0418">Kinase</keyword>
<evidence type="ECO:0000256" key="6">
    <source>
        <dbReference type="ARBA" id="ARBA00022679"/>
    </source>
</evidence>
<evidence type="ECO:0000256" key="11">
    <source>
        <dbReference type="ARBA" id="ARBA00022777"/>
    </source>
</evidence>
<keyword evidence="7 19" id="KW-0812">Transmembrane</keyword>
<dbReference type="Gene3D" id="3.30.200.20">
    <property type="entry name" value="Phosphorylase Kinase, domain 1"/>
    <property type="match status" value="1"/>
</dbReference>
<proteinExistence type="inferred from homology"/>
<evidence type="ECO:0000256" key="5">
    <source>
        <dbReference type="ARBA" id="ARBA00022614"/>
    </source>
</evidence>
<keyword evidence="23" id="KW-1185">Reference proteome</keyword>
<keyword evidence="13 19" id="KW-1133">Transmembrane helix</keyword>
<keyword evidence="12" id="KW-0067">ATP-binding</keyword>
<evidence type="ECO:0000256" key="15">
    <source>
        <dbReference type="ARBA" id="ARBA00023170"/>
    </source>
</evidence>
<evidence type="ECO:0000256" key="20">
    <source>
        <dbReference type="SAM" id="SignalP"/>
    </source>
</evidence>
<dbReference type="EC" id="2.7.11.1" evidence="3"/>
<evidence type="ECO:0000256" key="17">
    <source>
        <dbReference type="ARBA" id="ARBA00048679"/>
    </source>
</evidence>
<feature type="domain" description="Protein kinase" evidence="21">
    <location>
        <begin position="337"/>
        <end position="611"/>
    </location>
</feature>
<comment type="similarity">
    <text evidence="2">Belongs to the protein kinase superfamily. Ser/Thr protein kinase family.</text>
</comment>
<feature type="region of interest" description="Disordered" evidence="18">
    <location>
        <begin position="616"/>
        <end position="640"/>
    </location>
</feature>
<organism evidence="22 23">
    <name type="scientific">Cinchona calisaya</name>
    <dbReference type="NCBI Taxonomy" id="153742"/>
    <lineage>
        <taxon>Eukaryota</taxon>
        <taxon>Viridiplantae</taxon>
        <taxon>Streptophyta</taxon>
        <taxon>Embryophyta</taxon>
        <taxon>Tracheophyta</taxon>
        <taxon>Spermatophyta</taxon>
        <taxon>Magnoliopsida</taxon>
        <taxon>eudicotyledons</taxon>
        <taxon>Gunneridae</taxon>
        <taxon>Pentapetalae</taxon>
        <taxon>asterids</taxon>
        <taxon>lamiids</taxon>
        <taxon>Gentianales</taxon>
        <taxon>Rubiaceae</taxon>
        <taxon>Cinchonoideae</taxon>
        <taxon>Cinchoneae</taxon>
        <taxon>Cinchona</taxon>
    </lineage>
</organism>
<evidence type="ECO:0000256" key="1">
    <source>
        <dbReference type="ARBA" id="ARBA00004167"/>
    </source>
</evidence>
<evidence type="ECO:0000259" key="21">
    <source>
        <dbReference type="PROSITE" id="PS50011"/>
    </source>
</evidence>
<evidence type="ECO:0000256" key="10">
    <source>
        <dbReference type="ARBA" id="ARBA00022741"/>
    </source>
</evidence>
<keyword evidence="10" id="KW-0547">Nucleotide-binding</keyword>
<keyword evidence="8 20" id="KW-0732">Signal</keyword>
<dbReference type="Pfam" id="PF08263">
    <property type="entry name" value="LRRNT_2"/>
    <property type="match status" value="1"/>
</dbReference>
<evidence type="ECO:0000256" key="3">
    <source>
        <dbReference type="ARBA" id="ARBA00012513"/>
    </source>
</evidence>